<comment type="caution">
    <text evidence="1">The sequence shown here is derived from an EMBL/GenBank/DDBJ whole genome shotgun (WGS) entry which is preliminary data.</text>
</comment>
<reference evidence="1" key="1">
    <citation type="submission" date="2023-03" db="EMBL/GenBank/DDBJ databases">
        <title>Massive genome expansion in bonnet fungi (Mycena s.s.) driven by repeated elements and novel gene families across ecological guilds.</title>
        <authorList>
            <consortium name="Lawrence Berkeley National Laboratory"/>
            <person name="Harder C.B."/>
            <person name="Miyauchi S."/>
            <person name="Viragh M."/>
            <person name="Kuo A."/>
            <person name="Thoen E."/>
            <person name="Andreopoulos B."/>
            <person name="Lu D."/>
            <person name="Skrede I."/>
            <person name="Drula E."/>
            <person name="Henrissat B."/>
            <person name="Morin E."/>
            <person name="Kohler A."/>
            <person name="Barry K."/>
            <person name="LaButti K."/>
            <person name="Morin E."/>
            <person name="Salamov A."/>
            <person name="Lipzen A."/>
            <person name="Mereny Z."/>
            <person name="Hegedus B."/>
            <person name="Baldrian P."/>
            <person name="Stursova M."/>
            <person name="Weitz H."/>
            <person name="Taylor A."/>
            <person name="Grigoriev I.V."/>
            <person name="Nagy L.G."/>
            <person name="Martin F."/>
            <person name="Kauserud H."/>
        </authorList>
    </citation>
    <scope>NUCLEOTIDE SEQUENCE</scope>
    <source>
        <strain evidence="1">CBHHK002</strain>
    </source>
</reference>
<keyword evidence="2" id="KW-1185">Reference proteome</keyword>
<dbReference type="AlphaFoldDB" id="A0AAD6ZAW3"/>
<proteinExistence type="predicted"/>
<evidence type="ECO:0000313" key="1">
    <source>
        <dbReference type="EMBL" id="KAJ7314466.1"/>
    </source>
</evidence>
<accession>A0AAD6ZAW3</accession>
<evidence type="ECO:0000313" key="2">
    <source>
        <dbReference type="Proteomes" id="UP001218218"/>
    </source>
</evidence>
<dbReference type="Proteomes" id="UP001218218">
    <property type="component" value="Unassembled WGS sequence"/>
</dbReference>
<protein>
    <submittedName>
        <fullName evidence="1">Uncharacterized protein</fullName>
    </submittedName>
</protein>
<sequence>MSGDSSQLSDSHPQFSLPNGSSFPDCADVWNEWHENNLDADLQVHILTGVYGSKITPNSLRRVLTSFKIDHEGANSIGQLYRRLKSLIIALRRGKKAKSSQEQEHATRETHCETLDQIYRMWPQLAPQFLWKTSASPRFESKQLFARTVNTPERRMPSCSGRRVLQQSLIRRIPGEVERPVAMIGFVGPNRGVVQNECTNRELRKRGATFIQCNTARAEIASL</sequence>
<dbReference type="EMBL" id="JARIHO010000067">
    <property type="protein sequence ID" value="KAJ7314466.1"/>
    <property type="molecule type" value="Genomic_DNA"/>
</dbReference>
<organism evidence="1 2">
    <name type="scientific">Mycena albidolilacea</name>
    <dbReference type="NCBI Taxonomy" id="1033008"/>
    <lineage>
        <taxon>Eukaryota</taxon>
        <taxon>Fungi</taxon>
        <taxon>Dikarya</taxon>
        <taxon>Basidiomycota</taxon>
        <taxon>Agaricomycotina</taxon>
        <taxon>Agaricomycetes</taxon>
        <taxon>Agaricomycetidae</taxon>
        <taxon>Agaricales</taxon>
        <taxon>Marasmiineae</taxon>
        <taxon>Mycenaceae</taxon>
        <taxon>Mycena</taxon>
    </lineage>
</organism>
<gene>
    <name evidence="1" type="ORF">DFH08DRAFT_821479</name>
</gene>
<name>A0AAD6ZAW3_9AGAR</name>